<reference evidence="3 4" key="1">
    <citation type="journal article" date="2021" name="Nat. Plants">
        <title>The Taxus genome provides insights into paclitaxel biosynthesis.</title>
        <authorList>
            <person name="Xiong X."/>
            <person name="Gou J."/>
            <person name="Liao Q."/>
            <person name="Li Y."/>
            <person name="Zhou Q."/>
            <person name="Bi G."/>
            <person name="Li C."/>
            <person name="Du R."/>
            <person name="Wang X."/>
            <person name="Sun T."/>
            <person name="Guo L."/>
            <person name="Liang H."/>
            <person name="Lu P."/>
            <person name="Wu Y."/>
            <person name="Zhang Z."/>
            <person name="Ro D.K."/>
            <person name="Shang Y."/>
            <person name="Huang S."/>
            <person name="Yan J."/>
        </authorList>
    </citation>
    <scope>NUCLEOTIDE SEQUENCE [LARGE SCALE GENOMIC DNA]</scope>
    <source>
        <strain evidence="3">Ta-2019</strain>
    </source>
</reference>
<gene>
    <name evidence="3" type="ORF">KI387_025092</name>
</gene>
<dbReference type="EMBL" id="JAHRHJ020000005">
    <property type="protein sequence ID" value="KAH9316465.1"/>
    <property type="molecule type" value="Genomic_DNA"/>
</dbReference>
<name>A0AA38G791_TAXCH</name>
<dbReference type="InterPro" id="IPR001810">
    <property type="entry name" value="F-box_dom"/>
</dbReference>
<dbReference type="InterPro" id="IPR036047">
    <property type="entry name" value="F-box-like_dom_sf"/>
</dbReference>
<accession>A0AA38G791</accession>
<sequence length="100" mass="11555">MAKKKSRKNVDKRGEEMASTESLTDDAMLLIFSHISTRDLLSRVALVCKRWLRLVKSHSVKEPLPSVLCRYDCPWGSLNKEDFVELWSRNCNCLEKVSLN</sequence>
<protein>
    <recommendedName>
        <fullName evidence="2">F-box domain-containing protein</fullName>
    </recommendedName>
</protein>
<dbReference type="SUPFAM" id="SSF81383">
    <property type="entry name" value="F-box domain"/>
    <property type="match status" value="1"/>
</dbReference>
<feature type="domain" description="F-box" evidence="2">
    <location>
        <begin position="17"/>
        <end position="64"/>
    </location>
</feature>
<dbReference type="Proteomes" id="UP000824469">
    <property type="component" value="Unassembled WGS sequence"/>
</dbReference>
<dbReference type="Gene3D" id="1.20.1280.50">
    <property type="match status" value="1"/>
</dbReference>
<evidence type="ECO:0000256" key="1">
    <source>
        <dbReference type="SAM" id="MobiDB-lite"/>
    </source>
</evidence>
<keyword evidence="4" id="KW-1185">Reference proteome</keyword>
<proteinExistence type="predicted"/>
<evidence type="ECO:0000313" key="3">
    <source>
        <dbReference type="EMBL" id="KAH9316465.1"/>
    </source>
</evidence>
<dbReference type="Pfam" id="PF12937">
    <property type="entry name" value="F-box-like"/>
    <property type="match status" value="1"/>
</dbReference>
<feature type="region of interest" description="Disordered" evidence="1">
    <location>
        <begin position="1"/>
        <end position="21"/>
    </location>
</feature>
<evidence type="ECO:0000313" key="4">
    <source>
        <dbReference type="Proteomes" id="UP000824469"/>
    </source>
</evidence>
<organism evidence="3 4">
    <name type="scientific">Taxus chinensis</name>
    <name type="common">Chinese yew</name>
    <name type="synonym">Taxus wallichiana var. chinensis</name>
    <dbReference type="NCBI Taxonomy" id="29808"/>
    <lineage>
        <taxon>Eukaryota</taxon>
        <taxon>Viridiplantae</taxon>
        <taxon>Streptophyta</taxon>
        <taxon>Embryophyta</taxon>
        <taxon>Tracheophyta</taxon>
        <taxon>Spermatophyta</taxon>
        <taxon>Pinopsida</taxon>
        <taxon>Pinidae</taxon>
        <taxon>Conifers II</taxon>
        <taxon>Cupressales</taxon>
        <taxon>Taxaceae</taxon>
        <taxon>Taxus</taxon>
    </lineage>
</organism>
<comment type="caution">
    <text evidence="3">The sequence shown here is derived from an EMBL/GenBank/DDBJ whole genome shotgun (WGS) entry which is preliminary data.</text>
</comment>
<feature type="non-terminal residue" evidence="3">
    <location>
        <position position="100"/>
    </location>
</feature>
<dbReference type="AlphaFoldDB" id="A0AA38G791"/>
<evidence type="ECO:0000259" key="2">
    <source>
        <dbReference type="PROSITE" id="PS50181"/>
    </source>
</evidence>
<dbReference type="PROSITE" id="PS50181">
    <property type="entry name" value="FBOX"/>
    <property type="match status" value="1"/>
</dbReference>